<protein>
    <submittedName>
        <fullName evidence="1">Uncharacterized protein</fullName>
    </submittedName>
</protein>
<geneLocation type="plasmid" evidence="1 2">
    <name>unnamed1</name>
</geneLocation>
<dbReference type="EMBL" id="CP015608">
    <property type="protein sequence ID" value="APT48347.1"/>
    <property type="molecule type" value="Genomic_DNA"/>
</dbReference>
<keyword evidence="1" id="KW-0614">Plasmid</keyword>
<reference evidence="1 2" key="1">
    <citation type="submission" date="2016-05" db="EMBL/GenBank/DDBJ databases">
        <title>Complete Genome and Methylome Analysis of Psychrotrophic Bacterial Isolates from Antarctic Lake Untersee.</title>
        <authorList>
            <person name="Fomenkov A."/>
            <person name="Akimov V.N."/>
            <person name="Vasilyeva L.V."/>
            <person name="Andersen D."/>
            <person name="Vincze T."/>
            <person name="Roberts R.J."/>
        </authorList>
    </citation>
    <scope>NUCLEOTIDE SEQUENCE [LARGE SCALE GENOMIC DNA]</scope>
    <source>
        <strain evidence="1 2">U14-5</strain>
        <plasmid evidence="1 2">unnamed1</plasmid>
    </source>
</reference>
<organism evidence="1 2">
    <name type="scientific">Bacillus safensis</name>
    <dbReference type="NCBI Taxonomy" id="561879"/>
    <lineage>
        <taxon>Bacteria</taxon>
        <taxon>Bacillati</taxon>
        <taxon>Bacillota</taxon>
        <taxon>Bacilli</taxon>
        <taxon>Bacillales</taxon>
        <taxon>Bacillaceae</taxon>
        <taxon>Bacillus</taxon>
    </lineage>
</organism>
<evidence type="ECO:0000313" key="1">
    <source>
        <dbReference type="EMBL" id="APT48347.1"/>
    </source>
</evidence>
<evidence type="ECO:0000313" key="2">
    <source>
        <dbReference type="Proteomes" id="UP000185426"/>
    </source>
</evidence>
<gene>
    <name evidence="1" type="ORF">BSA145_21015</name>
</gene>
<dbReference type="AlphaFoldDB" id="A0A1L6ZPA6"/>
<dbReference type="Proteomes" id="UP000185426">
    <property type="component" value="Plasmid unnamed1"/>
</dbReference>
<dbReference type="RefSeq" id="WP_075623773.1">
    <property type="nucleotide sequence ID" value="NZ_CP015608.1"/>
</dbReference>
<accession>A0A1L6ZPA6</accession>
<sequence length="281" mass="32768">MNMSHEEIKKWIEENLVDREEGRKITEQTPVAFTQATQAKVIIPFFHIGEGRTKKSLYLKSELEIYAKNKQKRIPMGNHNHKDIQNWMYDNLIGRETARQITGQSNSAFQQALAAGKIQPFITVGTRKNSLYHWAVYLKSEIGEYAETKGKKKGKRRKKVSPVMGYDATLYKIPEKLKDKHIDDEVLFNIAYGDDNEHYSLGEISFSTNSQKAVDFAELFDLFLTNDDYFKVYTMSDYYEAKRRREEMSFDDALFSKWVDNFLNVIEQELNNGEIIFFCCG</sequence>
<proteinExistence type="predicted"/>
<name>A0A1L6ZPA6_BACIA</name>